<organism evidence="2 3">
    <name type="scientific">Sphingobacterium cellulitidis</name>
    <dbReference type="NCBI Taxonomy" id="1768011"/>
    <lineage>
        <taxon>Bacteria</taxon>
        <taxon>Pseudomonadati</taxon>
        <taxon>Bacteroidota</taxon>
        <taxon>Sphingobacteriia</taxon>
        <taxon>Sphingobacteriales</taxon>
        <taxon>Sphingobacteriaceae</taxon>
        <taxon>Sphingobacterium</taxon>
    </lineage>
</organism>
<reference evidence="2" key="1">
    <citation type="journal article" date="2014" name="Int. J. Syst. Evol. Microbiol.">
        <title>Complete genome sequence of Corynebacterium casei LMG S-19264T (=DSM 44701T), isolated from a smear-ripened cheese.</title>
        <authorList>
            <consortium name="US DOE Joint Genome Institute (JGI-PGF)"/>
            <person name="Walter F."/>
            <person name="Albersmeier A."/>
            <person name="Kalinowski J."/>
            <person name="Ruckert C."/>
        </authorList>
    </citation>
    <scope>NUCLEOTIDE SEQUENCE</scope>
    <source>
        <strain evidence="2">CGMCC 1.15966</strain>
    </source>
</reference>
<proteinExistence type="predicted"/>
<dbReference type="RefSeq" id="WP_182498690.1">
    <property type="nucleotide sequence ID" value="NZ_BMKM01000007.1"/>
</dbReference>
<name>A0A8H9G327_9SPHI</name>
<protein>
    <submittedName>
        <fullName evidence="2">Oxidoreductase</fullName>
    </submittedName>
</protein>
<dbReference type="InterPro" id="IPR052189">
    <property type="entry name" value="L-asp_N-monooxygenase_NS-form"/>
</dbReference>
<dbReference type="EMBL" id="BMKM01000007">
    <property type="protein sequence ID" value="GGE27149.1"/>
    <property type="molecule type" value="Genomic_DNA"/>
</dbReference>
<dbReference type="PANTHER" id="PTHR40254">
    <property type="entry name" value="BLR0577 PROTEIN"/>
    <property type="match status" value="1"/>
</dbReference>
<comment type="caution">
    <text evidence="2">The sequence shown here is derived from an EMBL/GenBank/DDBJ whole genome shotgun (WGS) entry which is preliminary data.</text>
</comment>
<accession>A0A8H9G327</accession>
<dbReference type="AlphaFoldDB" id="A0A8H9G327"/>
<dbReference type="PANTHER" id="PTHR40254:SF1">
    <property type="entry name" value="BLR0577 PROTEIN"/>
    <property type="match status" value="1"/>
</dbReference>
<evidence type="ECO:0000313" key="3">
    <source>
        <dbReference type="Proteomes" id="UP000614460"/>
    </source>
</evidence>
<feature type="domain" description="FAD-dependent urate hydroxylase HpyO/Asp monooxygenase CreE-like FAD/NAD(P)-binding" evidence="1">
    <location>
        <begin position="40"/>
        <end position="205"/>
    </location>
</feature>
<sequence length="633" mass="72839">MIWNSAYLDPYLSKVPKNIYNQVVSEEDLTSNKSDAIYIAIVGGGPKGFYALDRFISKAIGQNLNKTINIHWFNHSRDFAAGPNFQPHLPSYLIMNDCIAEVSCWDDLEKPHYIPNRLKLIDWINHNKSAENGPNPSDFCSRELMGLYLMDALHKTLENKPQSIDVSLINGNISDVELLEDKIRLTNSKRKLPFLYESAILCTGHSFSNMEQEDLLASEKNGNIMYLPQTYPVELLDDIPAQVDVAIKGIGLTFMDAVLHLTEGRGGIFYKQDHEYRYLPSGYEPIIYPFSRRNLPMLPRNAFWSGNKYQLKLMTDEWVELLKKRNQPLNFERDILPTYNLETQLAFYTYIHSTKELTDSEIIDFIETFNSSKLFSINALIDPMAYSKVPIESNYHEFIVDLGIYSMKLSDDGELKSPMSAAIAALREGFYQIAELFAHNGFDEESQESFEKHWLGFINHTAFGPPRDSIDKLFCLAREGYVKFIFCEEPRIEINKDSLVIKNSYTEKEFNYLIDARIPKGDLNLKNNKLFDRMRKRGLLQEIVNGNYRNGKIAVDKNGKLISNNHESLIYLYGIPTDGSYLQNDSLSREFNNFANPWCEATFNRIRSQNSFDQGISYNLSFSNVNYINLTPN</sequence>
<dbReference type="InterPro" id="IPR038732">
    <property type="entry name" value="HpyO/CreE_NAD-binding"/>
</dbReference>
<reference evidence="2" key="2">
    <citation type="submission" date="2020-09" db="EMBL/GenBank/DDBJ databases">
        <authorList>
            <person name="Sun Q."/>
            <person name="Zhou Y."/>
        </authorList>
    </citation>
    <scope>NUCLEOTIDE SEQUENCE</scope>
    <source>
        <strain evidence="2">CGMCC 1.15966</strain>
    </source>
</reference>
<dbReference type="Proteomes" id="UP000614460">
    <property type="component" value="Unassembled WGS sequence"/>
</dbReference>
<gene>
    <name evidence="2" type="ORF">GCM10011516_26030</name>
</gene>
<dbReference type="Pfam" id="PF13454">
    <property type="entry name" value="NAD_binding_9"/>
    <property type="match status" value="1"/>
</dbReference>
<keyword evidence="3" id="KW-1185">Reference proteome</keyword>
<evidence type="ECO:0000313" key="2">
    <source>
        <dbReference type="EMBL" id="GGE27149.1"/>
    </source>
</evidence>
<evidence type="ECO:0000259" key="1">
    <source>
        <dbReference type="Pfam" id="PF13454"/>
    </source>
</evidence>